<feature type="domain" description="Spore protein YkvP/CgeB glycosyl transferase-like" evidence="5">
    <location>
        <begin position="1133"/>
        <end position="1275"/>
    </location>
</feature>
<dbReference type="CDD" id="cd04186">
    <property type="entry name" value="GT_2_like_c"/>
    <property type="match status" value="1"/>
</dbReference>
<feature type="region of interest" description="Disordered" evidence="2">
    <location>
        <begin position="1"/>
        <end position="23"/>
    </location>
</feature>
<reference evidence="6 7" key="1">
    <citation type="submission" date="2015-09" db="EMBL/GenBank/DDBJ databases">
        <authorList>
            <person name="Jackson K.R."/>
            <person name="Lunt B.L."/>
            <person name="Fisher J.N.B."/>
            <person name="Gardner A.V."/>
            <person name="Bailey M.E."/>
            <person name="Deus L.M."/>
            <person name="Earl A.S."/>
            <person name="Gibby P.D."/>
            <person name="Hartmann K.A."/>
            <person name="Liu J.E."/>
            <person name="Manci A.M."/>
            <person name="Nielsen D.A."/>
            <person name="Solomon M.B."/>
            <person name="Breakwell D.P."/>
            <person name="Burnett S.H."/>
            <person name="Grose J.H."/>
        </authorList>
    </citation>
    <scope>NUCLEOTIDE SEQUENCE [LARGE SCALE GENOMIC DNA]</scope>
    <source>
        <strain evidence="6 7">16</strain>
    </source>
</reference>
<dbReference type="Pfam" id="PF00535">
    <property type="entry name" value="Glycos_transf_2"/>
    <property type="match status" value="1"/>
</dbReference>
<keyword evidence="1" id="KW-0808">Transferase</keyword>
<feature type="domain" description="Glycosyltransferase 2-like" evidence="3">
    <location>
        <begin position="389"/>
        <end position="519"/>
    </location>
</feature>
<feature type="compositionally biased region" description="Pro residues" evidence="2">
    <location>
        <begin position="9"/>
        <end position="21"/>
    </location>
</feature>
<dbReference type="PANTHER" id="PTHR43179">
    <property type="entry name" value="RHAMNOSYLTRANSFERASE WBBL"/>
    <property type="match status" value="1"/>
</dbReference>
<dbReference type="EMBL" id="LJYW01000001">
    <property type="protein sequence ID" value="KPL52829.1"/>
    <property type="molecule type" value="Genomic_DNA"/>
</dbReference>
<dbReference type="SUPFAM" id="SSF53756">
    <property type="entry name" value="UDP-Glycosyltransferase/glycogen phosphorylase"/>
    <property type="match status" value="2"/>
</dbReference>
<evidence type="ECO:0000259" key="5">
    <source>
        <dbReference type="Pfam" id="PF13524"/>
    </source>
</evidence>
<dbReference type="STRING" id="665126.ABB55_11910"/>
<dbReference type="PANTHER" id="PTHR43179:SF7">
    <property type="entry name" value="RHAMNOSYLTRANSFERASE WBBL"/>
    <property type="match status" value="1"/>
</dbReference>
<dbReference type="Proteomes" id="UP000048984">
    <property type="component" value="Unassembled WGS sequence"/>
</dbReference>
<gene>
    <name evidence="6" type="ORF">ABB55_11910</name>
</gene>
<keyword evidence="7" id="KW-1185">Reference proteome</keyword>
<dbReference type="InterPro" id="IPR001173">
    <property type="entry name" value="Glyco_trans_2-like"/>
</dbReference>
<feature type="domain" description="Spore protein YkvP/CgeB glycosyl transferase-like" evidence="5">
    <location>
        <begin position="838"/>
        <end position="966"/>
    </location>
</feature>
<organism evidence="6 7">
    <name type="scientific">Prosthecodimorpha hirschii</name>
    <dbReference type="NCBI Taxonomy" id="665126"/>
    <lineage>
        <taxon>Bacteria</taxon>
        <taxon>Pseudomonadati</taxon>
        <taxon>Pseudomonadota</taxon>
        <taxon>Alphaproteobacteria</taxon>
        <taxon>Hyphomicrobiales</taxon>
        <taxon>Ancalomicrobiaceae</taxon>
        <taxon>Prosthecodimorpha</taxon>
    </lineage>
</organism>
<evidence type="ECO:0000313" key="6">
    <source>
        <dbReference type="EMBL" id="KPL52829.1"/>
    </source>
</evidence>
<evidence type="ECO:0000259" key="3">
    <source>
        <dbReference type="Pfam" id="PF00535"/>
    </source>
</evidence>
<dbReference type="SUPFAM" id="SSF53448">
    <property type="entry name" value="Nucleotide-diphospho-sugar transferases"/>
    <property type="match status" value="1"/>
</dbReference>
<dbReference type="InterPro" id="IPR029044">
    <property type="entry name" value="Nucleotide-diphossugar_trans"/>
</dbReference>
<dbReference type="Gene3D" id="3.90.550.10">
    <property type="entry name" value="Spore Coat Polysaccharide Biosynthesis Protein SpsA, Chain A"/>
    <property type="match status" value="1"/>
</dbReference>
<proteinExistence type="predicted"/>
<feature type="domain" description="Galactosyltransferase C-terminal" evidence="4">
    <location>
        <begin position="548"/>
        <end position="597"/>
    </location>
</feature>
<dbReference type="GO" id="GO:0016740">
    <property type="term" value="F:transferase activity"/>
    <property type="evidence" value="ECO:0007669"/>
    <property type="project" value="UniProtKB-KW"/>
</dbReference>
<dbReference type="Gene3D" id="3.40.50.2000">
    <property type="entry name" value="Glycogen Phosphorylase B"/>
    <property type="match status" value="2"/>
</dbReference>
<sequence length="1290" mass="142535">MMSSDSASPVPPTAPSRPMPRPLSTSFVDGSWRILGRDIQGWLIPAARGAIRLAVWCDGEKLAELTVTVAEPSADTPYRPLASFAYHLPQALADNRPHRIGVTPAGEPGRHLPNVSGRNLALYQAKVLMSVDSVEGGIIRGWAFDSTQADATVTVELWDGKRFVAGAETTVTRNDVNAKYGIFGTHGFSLPVPQALFDGLGHWLTLKVAGESLTFPSHRRLPASLSRSLLQGKGDRFAGRVDHVDCETVEGWAVNLQTPFRPIRISLLVDGVSVAIVTANQFQKRLQTVTESGFHAFSFRWPAHLMNGTWRIVEARIVESEGAVLEIGEKRERSRRVLFPLVDFFATYDSLSPRRDTMAVPLTNIVSRPPPAAAAPAPQAAAAPAGRVSIIILNWDGARILAQTLETIARHMTSRPVEVIVVDHGSSDDSLDVARGFQARLDLKIVPRHANFSFSSSNNLAAGMAEGEYLFFVNNDILFTGDCLPAMAGWLERDPTVGAVGMRLVEPIPDQNGTLQYETHHRGIQFRPRIQASGEVTYHPAEVADEYSDIGAAYELPAVTGAALLCRKADFQAVGGFDEAYFYGMEDVDLCLRLAERLGRRIVCDTSVTAIHNRSYTRTARLVSGKPNPILSNPKSQIANHQTFNAHFKRRIVQRTLLSLIGGETTWRARPLRVTFIVTDASFSTPAGDFYTAMEMASAMRTLYGWETLFVRFGLPDLNGTDVAVAMRHDYDLGKARSANPGLVTVAWIRNRVDEWLASPHFQSYNLIFCSSELAIRHIAEATGRTAYLLPIATNDERFSPREPVEEHRTDIVFTGSYYFSHEREAVGLLDKVDLPGSLAIYGYGWGDHPRWRRHWRRSVPYYELPDIYPSARLVIDDSHPVTRTWNSLNSRIFDALGSGALVVTNCRGGAKELFGDLLPTFSTAEELSALLARYLGHPEERAALAARLCAEVREKHTYKNRAMAFKEALQAFARSTLRFSIKIGVPNHEEKLSWGDWHFALGLQRALTRAGHFARIDILPDWATQQGAGDDVVIVLRGLSAWKPVASKINLLWLISHPDDVPLSELDAYDHVFVASESYAEVLRRRLGDRVSPLLQCTDPALFHDGGERDAAADPAAVPELLFVANSRGVRRPIIDDAVRAGVDVGVYGSRWDGLIPEKQIRGTYLPNERLRHHYANAKIVFNDHWQDMKREGFVSNRIFDAGACGATIVSDDVPGMADLFGDAVATYRNADDLGGTVRALLADDDRRKAMGAALRNIVLARHTFDHRVSDILDIVARFQAPAALKEQA</sequence>
<dbReference type="Pfam" id="PF13524">
    <property type="entry name" value="Glyco_trans_1_2"/>
    <property type="match status" value="2"/>
</dbReference>
<evidence type="ECO:0000259" key="4">
    <source>
        <dbReference type="Pfam" id="PF02709"/>
    </source>
</evidence>
<dbReference type="InterPro" id="IPR055259">
    <property type="entry name" value="YkvP/CgeB_Glyco_trans-like"/>
</dbReference>
<comment type="caution">
    <text evidence="6">The sequence shown here is derived from an EMBL/GenBank/DDBJ whole genome shotgun (WGS) entry which is preliminary data.</text>
</comment>
<evidence type="ECO:0000256" key="2">
    <source>
        <dbReference type="SAM" id="MobiDB-lite"/>
    </source>
</evidence>
<protein>
    <recommendedName>
        <fullName evidence="8">Glycosyltransferase 2-like domain-containing protein</fullName>
    </recommendedName>
</protein>
<name>A0A0P6VNG7_9HYPH</name>
<dbReference type="Pfam" id="PF02709">
    <property type="entry name" value="Glyco_transf_7C"/>
    <property type="match status" value="1"/>
</dbReference>
<evidence type="ECO:0008006" key="8">
    <source>
        <dbReference type="Google" id="ProtNLM"/>
    </source>
</evidence>
<accession>A0A0P6VNG7</accession>
<evidence type="ECO:0000313" key="7">
    <source>
        <dbReference type="Proteomes" id="UP000048984"/>
    </source>
</evidence>
<evidence type="ECO:0000256" key="1">
    <source>
        <dbReference type="ARBA" id="ARBA00022679"/>
    </source>
</evidence>
<dbReference type="InterPro" id="IPR027791">
    <property type="entry name" value="Galactosyl_T_C"/>
</dbReference>
<reference evidence="6 7" key="2">
    <citation type="submission" date="2015-10" db="EMBL/GenBank/DDBJ databases">
        <title>Draft Genome Sequence of Prosthecomicrobium hirschii ATCC 27832.</title>
        <authorList>
            <person name="Daniel J."/>
            <person name="Givan S.A."/>
            <person name="Brun Y.V."/>
            <person name="Brown P.J."/>
        </authorList>
    </citation>
    <scope>NUCLEOTIDE SEQUENCE [LARGE SCALE GENOMIC DNA]</scope>
    <source>
        <strain evidence="6 7">16</strain>
    </source>
</reference>